<dbReference type="SUPFAM" id="SSF53822">
    <property type="entry name" value="Periplasmic binding protein-like I"/>
    <property type="match status" value="1"/>
</dbReference>
<dbReference type="EMBL" id="NAEP01000045">
    <property type="protein sequence ID" value="PDQ34792.1"/>
    <property type="molecule type" value="Genomic_DNA"/>
</dbReference>
<dbReference type="PANTHER" id="PTHR30036">
    <property type="entry name" value="D-XYLOSE-BINDING PERIPLASMIC PROTEIN"/>
    <property type="match status" value="1"/>
</dbReference>
<comment type="caution">
    <text evidence="4">The sequence shown here is derived from an EMBL/GenBank/DDBJ whole genome shotgun (WGS) entry which is preliminary data.</text>
</comment>
<dbReference type="Proteomes" id="UP000219994">
    <property type="component" value="Unassembled WGS sequence"/>
</dbReference>
<dbReference type="GO" id="GO:0030246">
    <property type="term" value="F:carbohydrate binding"/>
    <property type="evidence" value="ECO:0007669"/>
    <property type="project" value="TreeGrafter"/>
</dbReference>
<name>A0A2A6FPI1_9MICO</name>
<dbReference type="InterPro" id="IPR025997">
    <property type="entry name" value="SBP_2_dom"/>
</dbReference>
<evidence type="ECO:0000259" key="3">
    <source>
        <dbReference type="Pfam" id="PF13407"/>
    </source>
</evidence>
<feature type="domain" description="Periplasmic binding protein" evidence="3">
    <location>
        <begin position="83"/>
        <end position="337"/>
    </location>
</feature>
<evidence type="ECO:0000313" key="5">
    <source>
        <dbReference type="Proteomes" id="UP000219994"/>
    </source>
</evidence>
<dbReference type="InterPro" id="IPR050555">
    <property type="entry name" value="Bact_Solute-Bind_Prot2"/>
</dbReference>
<dbReference type="Gene3D" id="3.40.50.2300">
    <property type="match status" value="2"/>
</dbReference>
<comment type="similarity">
    <text evidence="2">Belongs to the bacterial solute-binding protein 2 family.</text>
</comment>
<gene>
    <name evidence="4" type="ORF">B5766_09385</name>
</gene>
<dbReference type="GO" id="GO:0030288">
    <property type="term" value="C:outer membrane-bounded periplasmic space"/>
    <property type="evidence" value="ECO:0007669"/>
    <property type="project" value="TreeGrafter"/>
</dbReference>
<evidence type="ECO:0000256" key="2">
    <source>
        <dbReference type="ARBA" id="ARBA00007639"/>
    </source>
</evidence>
<protein>
    <recommendedName>
        <fullName evidence="3">Periplasmic binding protein domain-containing protein</fullName>
    </recommendedName>
</protein>
<evidence type="ECO:0000313" key="4">
    <source>
        <dbReference type="EMBL" id="PDQ34792.1"/>
    </source>
</evidence>
<organism evidence="4 5">
    <name type="scientific">Candidatus Lumbricidiphila eiseniae</name>
    <dbReference type="NCBI Taxonomy" id="1969409"/>
    <lineage>
        <taxon>Bacteria</taxon>
        <taxon>Bacillati</taxon>
        <taxon>Actinomycetota</taxon>
        <taxon>Actinomycetes</taxon>
        <taxon>Micrococcales</taxon>
        <taxon>Microbacteriaceae</taxon>
        <taxon>Candidatus Lumbricidiphila</taxon>
    </lineage>
</organism>
<dbReference type="PANTHER" id="PTHR30036:SF7">
    <property type="entry name" value="ABC TRANSPORTER PERIPLASMIC-BINDING PROTEIN YPHF"/>
    <property type="match status" value="1"/>
</dbReference>
<dbReference type="InterPro" id="IPR028082">
    <property type="entry name" value="Peripla_BP_I"/>
</dbReference>
<evidence type="ECO:0000256" key="1">
    <source>
        <dbReference type="ARBA" id="ARBA00004196"/>
    </source>
</evidence>
<sequence>MPVASRTRMFYSVLEAQFMHAIITVSSPGGSMLIPVISRGVKHPGLSIAAIATTAVLLVGCSATESPSSSGNSGGGKANIALVPGGPNIYFAPWEQSATDAQKQFDIAKVSYVVPPTQTFETAVQITTLNSLASQGVNGMAVFPNGATALQPAYQRIIDQGAKIIDLAGCTKQPTPALFCLATDVEAAAKTQTELVIKKMGGKGNIVFLAGQPTDANTVQRQAGVEAAIAETGGKVKLLQVVSNIDSPTAATPAIQSLLAGSADHIDGIVSTSYYPSVAGAEIWSQNSQYQRIVFAAADSSPEVMQAIQQGAIYGTMFQNSSGQGLVAAYLLNRIITHNCTVNAGGPWKKSALTDRLMDSGYQFVDSSTVADVIGKPYGLPEVTKKLLTEADKYLTCP</sequence>
<comment type="subcellular location">
    <subcellularLocation>
        <location evidence="1">Cell envelope</location>
    </subcellularLocation>
</comment>
<dbReference type="Pfam" id="PF13407">
    <property type="entry name" value="Peripla_BP_4"/>
    <property type="match status" value="1"/>
</dbReference>
<proteinExistence type="inferred from homology"/>
<accession>A0A2A6FPI1</accession>
<dbReference type="CDD" id="cd01536">
    <property type="entry name" value="PBP1_ABC_sugar_binding-like"/>
    <property type="match status" value="1"/>
</dbReference>
<dbReference type="AlphaFoldDB" id="A0A2A6FPI1"/>
<reference evidence="5" key="1">
    <citation type="submission" date="2017-03" db="EMBL/GenBank/DDBJ databases">
        <authorList>
            <person name="Lund M.B."/>
        </authorList>
    </citation>
    <scope>NUCLEOTIDE SEQUENCE [LARGE SCALE GENOMIC DNA]</scope>
</reference>